<evidence type="ECO:0000313" key="3">
    <source>
        <dbReference type="Proteomes" id="UP000256326"/>
    </source>
</evidence>
<evidence type="ECO:0000313" key="2">
    <source>
        <dbReference type="EMBL" id="REC69807.1"/>
    </source>
</evidence>
<dbReference type="AlphaFoldDB" id="A0A3D9CW00"/>
<gene>
    <name evidence="2" type="ORF">DRF58_12015</name>
</gene>
<organism evidence="2 3">
    <name type="scientific">Epilithonimonas hispanica</name>
    <dbReference type="NCBI Taxonomy" id="358687"/>
    <lineage>
        <taxon>Bacteria</taxon>
        <taxon>Pseudomonadati</taxon>
        <taxon>Bacteroidota</taxon>
        <taxon>Flavobacteriia</taxon>
        <taxon>Flavobacteriales</taxon>
        <taxon>Weeksellaceae</taxon>
        <taxon>Chryseobacterium group</taxon>
        <taxon>Epilithonimonas</taxon>
    </lineage>
</organism>
<accession>A0A3D9CW00</accession>
<reference evidence="2 3" key="1">
    <citation type="journal article" date="2006" name="Int. J. Syst. Evol. Microbiol.">
        <title>Chryseobacterium hispanicum sp. nov., isolated from the drinking water distribution system of Sevilla, Spain.</title>
        <authorList>
            <person name="Gallego V."/>
            <person name="Garcia M.T."/>
            <person name="Ventosa A."/>
        </authorList>
    </citation>
    <scope>NUCLEOTIDE SEQUENCE [LARGE SCALE GENOMIC DNA]</scope>
    <source>
        <strain evidence="2 3">KCTC 22104</strain>
    </source>
</reference>
<keyword evidence="3" id="KW-1185">Reference proteome</keyword>
<protein>
    <submittedName>
        <fullName evidence="2">Uncharacterized protein</fullName>
    </submittedName>
</protein>
<comment type="caution">
    <text evidence="2">The sequence shown here is derived from an EMBL/GenBank/DDBJ whole genome shotgun (WGS) entry which is preliminary data.</text>
</comment>
<dbReference type="Proteomes" id="UP000256326">
    <property type="component" value="Unassembled WGS sequence"/>
</dbReference>
<feature type="transmembrane region" description="Helical" evidence="1">
    <location>
        <begin position="132"/>
        <end position="150"/>
    </location>
</feature>
<dbReference type="RefSeq" id="WP_116035752.1">
    <property type="nucleotide sequence ID" value="NZ_JBHLVV010000027.1"/>
</dbReference>
<dbReference type="EMBL" id="QNUG01000025">
    <property type="protein sequence ID" value="REC69807.1"/>
    <property type="molecule type" value="Genomic_DNA"/>
</dbReference>
<keyword evidence="1" id="KW-0472">Membrane</keyword>
<dbReference type="OrthoDB" id="9841759at2"/>
<keyword evidence="1" id="KW-1133">Transmembrane helix</keyword>
<name>A0A3D9CW00_9FLAO</name>
<proteinExistence type="predicted"/>
<keyword evidence="1" id="KW-0812">Transmembrane</keyword>
<sequence>MERILISQIEDNDRTQYVVVDGLLLEDKSDYREYTDIVINAGDYKTIYKDSSISIKQRKQELIIYSHYLEKDSVGRSIMYIYYIDKNTNDFDNIIQSLLEDSKVINRNINKYQLQQVIEKLISKRRILNNNVFKIAIIAILAGVLIYTIFNNKKHEKQTTTSDSISR</sequence>
<evidence type="ECO:0000256" key="1">
    <source>
        <dbReference type="SAM" id="Phobius"/>
    </source>
</evidence>